<dbReference type="Proteomes" id="UP000017048">
    <property type="component" value="Unassembled WGS sequence"/>
</dbReference>
<keyword evidence="6" id="KW-1185">Reference proteome</keyword>
<dbReference type="PANTHER" id="PTHR37042">
    <property type="entry name" value="OUTER MEMBRANE PROTEIN RV1973"/>
    <property type="match status" value="1"/>
</dbReference>
<keyword evidence="4" id="KW-1133">Transmembrane helix</keyword>
<evidence type="ECO:0000256" key="2">
    <source>
        <dbReference type="ARBA" id="ARBA00023136"/>
    </source>
</evidence>
<evidence type="ECO:0000256" key="1">
    <source>
        <dbReference type="ARBA" id="ARBA00004370"/>
    </source>
</evidence>
<accession>U5EN82</accession>
<feature type="transmembrane region" description="Helical" evidence="4">
    <location>
        <begin position="33"/>
        <end position="56"/>
    </location>
</feature>
<dbReference type="STRING" id="1824.SAMN05444423_10282"/>
<organism evidence="5 6">
    <name type="scientific">Nocardia asteroides NBRC 15531</name>
    <dbReference type="NCBI Taxonomy" id="1110697"/>
    <lineage>
        <taxon>Bacteria</taxon>
        <taxon>Bacillati</taxon>
        <taxon>Actinomycetota</taxon>
        <taxon>Actinomycetes</taxon>
        <taxon>Mycobacteriales</taxon>
        <taxon>Nocardiaceae</taxon>
        <taxon>Nocardia</taxon>
    </lineage>
</organism>
<dbReference type="GO" id="GO:0016020">
    <property type="term" value="C:membrane"/>
    <property type="evidence" value="ECO:0007669"/>
    <property type="project" value="UniProtKB-SubCell"/>
</dbReference>
<sequence>MTETEESANIVSAPSGESTPTPSTGRSPRPRTAAIVVALAVALGVAGTAAGGYFGWRNHRAGELERSRTEARAAACAYGSVLSTYNAADLDSYFAAVLERATGAWKQEFESTSADLREVLIQGQVQSTAGTVECAIATSGTDTAEAIVVVDQSIASVGTQQQPRRGQLSITLSLAKSGDRWLTSKVSSPLLRTNP</sequence>
<comment type="subcellular location">
    <subcellularLocation>
        <location evidence="1">Membrane</location>
    </subcellularLocation>
</comment>
<gene>
    <name evidence="5" type="ORF">NCAST_32_10310</name>
</gene>
<evidence type="ECO:0008006" key="7">
    <source>
        <dbReference type="Google" id="ProtNLM"/>
    </source>
</evidence>
<dbReference type="AlphaFoldDB" id="U5EN82"/>
<comment type="caution">
    <text evidence="5">The sequence shown here is derived from an EMBL/GenBank/DDBJ whole genome shotgun (WGS) entry which is preliminary data.</text>
</comment>
<keyword evidence="2 4" id="KW-0472">Membrane</keyword>
<name>U5EN82_NOCAS</name>
<evidence type="ECO:0000313" key="6">
    <source>
        <dbReference type="Proteomes" id="UP000017048"/>
    </source>
</evidence>
<dbReference type="eggNOG" id="ENOG5031ZX2">
    <property type="taxonomic scope" value="Bacteria"/>
</dbReference>
<dbReference type="PANTHER" id="PTHR37042:SF4">
    <property type="entry name" value="OUTER MEMBRANE PROTEIN RV1973"/>
    <property type="match status" value="1"/>
</dbReference>
<keyword evidence="4" id="KW-0812">Transmembrane</keyword>
<evidence type="ECO:0000256" key="3">
    <source>
        <dbReference type="SAM" id="MobiDB-lite"/>
    </source>
</evidence>
<dbReference type="RefSeq" id="WP_019046691.1">
    <property type="nucleotide sequence ID" value="NZ_BAFO02000032.1"/>
</dbReference>
<dbReference type="EMBL" id="BAFO02000032">
    <property type="protein sequence ID" value="GAD86544.1"/>
    <property type="molecule type" value="Genomic_DNA"/>
</dbReference>
<reference evidence="5 6" key="1">
    <citation type="journal article" date="2014" name="BMC Genomics">
        <title>Genome based analysis of type-I polyketide synthase and nonribosomal peptide synthetase gene clusters in seven strains of five representative Nocardia species.</title>
        <authorList>
            <person name="Komaki H."/>
            <person name="Ichikawa N."/>
            <person name="Hosoyama A."/>
            <person name="Takahashi-Nakaguchi A."/>
            <person name="Matsuzawa T."/>
            <person name="Suzuki K."/>
            <person name="Fujita N."/>
            <person name="Gonoi T."/>
        </authorList>
    </citation>
    <scope>NUCLEOTIDE SEQUENCE [LARGE SCALE GENOMIC DNA]</scope>
    <source>
        <strain evidence="5 6">NBRC 15531</strain>
    </source>
</reference>
<protein>
    <recommendedName>
        <fullName evidence="7">Mce-associated membrane protein</fullName>
    </recommendedName>
</protein>
<dbReference type="GeneID" id="91517129"/>
<evidence type="ECO:0000313" key="5">
    <source>
        <dbReference type="EMBL" id="GAD86544.1"/>
    </source>
</evidence>
<proteinExistence type="predicted"/>
<feature type="compositionally biased region" description="Low complexity" evidence="3">
    <location>
        <begin position="12"/>
        <end position="29"/>
    </location>
</feature>
<dbReference type="OrthoDB" id="5188486at2"/>
<feature type="region of interest" description="Disordered" evidence="3">
    <location>
        <begin position="1"/>
        <end position="29"/>
    </location>
</feature>
<evidence type="ECO:0000256" key="4">
    <source>
        <dbReference type="SAM" id="Phobius"/>
    </source>
</evidence>